<dbReference type="SMART" id="SM00420">
    <property type="entry name" value="HTH_DEOR"/>
    <property type="match status" value="1"/>
</dbReference>
<dbReference type="InterPro" id="IPR018356">
    <property type="entry name" value="Tscrpt_reg_HTH_DeoR_CS"/>
</dbReference>
<feature type="domain" description="HTH deoR-type" evidence="4">
    <location>
        <begin position="1"/>
        <end position="55"/>
    </location>
</feature>
<evidence type="ECO:0000256" key="1">
    <source>
        <dbReference type="ARBA" id="ARBA00023015"/>
    </source>
</evidence>
<dbReference type="Pfam" id="PF00455">
    <property type="entry name" value="DeoRC"/>
    <property type="match status" value="1"/>
</dbReference>
<dbReference type="PROSITE" id="PS00894">
    <property type="entry name" value="HTH_DEOR_1"/>
    <property type="match status" value="1"/>
</dbReference>
<comment type="caution">
    <text evidence="5">The sequence shown here is derived from an EMBL/GenBank/DDBJ whole genome shotgun (WGS) entry which is preliminary data.</text>
</comment>
<evidence type="ECO:0000313" key="5">
    <source>
        <dbReference type="EMBL" id="KGN28914.1"/>
    </source>
</evidence>
<reference evidence="5 6" key="1">
    <citation type="submission" date="2013-08" db="EMBL/GenBank/DDBJ databases">
        <title>The genome sequence of Knoellia flava.</title>
        <authorList>
            <person name="Zhu W."/>
            <person name="Wang G."/>
        </authorList>
    </citation>
    <scope>NUCLEOTIDE SEQUENCE [LARGE SCALE GENOMIC DNA]</scope>
    <source>
        <strain evidence="5 6">TL1</strain>
    </source>
</reference>
<dbReference type="PROSITE" id="PS51000">
    <property type="entry name" value="HTH_DEOR_2"/>
    <property type="match status" value="1"/>
</dbReference>
<dbReference type="InterPro" id="IPR001034">
    <property type="entry name" value="DeoR_HTH"/>
</dbReference>
<dbReference type="EMBL" id="AVPI01000077">
    <property type="protein sequence ID" value="KGN28914.1"/>
    <property type="molecule type" value="Genomic_DNA"/>
</dbReference>
<evidence type="ECO:0000256" key="2">
    <source>
        <dbReference type="ARBA" id="ARBA00023125"/>
    </source>
</evidence>
<keyword evidence="6" id="KW-1185">Reference proteome</keyword>
<keyword evidence="3" id="KW-0804">Transcription</keyword>
<dbReference type="SUPFAM" id="SSF100950">
    <property type="entry name" value="NagB/RpiA/CoA transferase-like"/>
    <property type="match status" value="1"/>
</dbReference>
<dbReference type="Proteomes" id="UP000029990">
    <property type="component" value="Unassembled WGS sequence"/>
</dbReference>
<proteinExistence type="predicted"/>
<dbReference type="PANTHER" id="PTHR30363">
    <property type="entry name" value="HTH-TYPE TRANSCRIPTIONAL REGULATOR SRLR-RELATED"/>
    <property type="match status" value="1"/>
</dbReference>
<dbReference type="Gene3D" id="1.10.10.10">
    <property type="entry name" value="Winged helix-like DNA-binding domain superfamily/Winged helix DNA-binding domain"/>
    <property type="match status" value="1"/>
</dbReference>
<dbReference type="InterPro" id="IPR050313">
    <property type="entry name" value="Carb_Metab_HTH_regulators"/>
</dbReference>
<dbReference type="InterPro" id="IPR036390">
    <property type="entry name" value="WH_DNA-bd_sf"/>
</dbReference>
<evidence type="ECO:0000256" key="3">
    <source>
        <dbReference type="ARBA" id="ARBA00023163"/>
    </source>
</evidence>
<keyword evidence="2" id="KW-0238">DNA-binding</keyword>
<name>A0ABR4XAK2_9MICO</name>
<sequence>MQRHSEIVARVRDVGTVSVSELSSALDVSPSTIRRDLQQLDRAGVLTRVHGGAAVTTGDPDRLHPFDDVARAHAEAKARVAVAAAARVRDGEVVALDIGTTTARLARELRGRAITVVTNSLAVLDALRDDESVELILLGGMLRRSYHSLVGVLTEDAVHQIGVDRAFIGTSGIASGGQVMDSTLVEVTVKRAFIAAAREVVVVADGHKIPGSGTLRVCRVDQVDVLVTSAGADPLILDECRDRGVEVEVA</sequence>
<organism evidence="5 6">
    <name type="scientific">Knoellia flava TL1</name>
    <dbReference type="NCBI Taxonomy" id="1385518"/>
    <lineage>
        <taxon>Bacteria</taxon>
        <taxon>Bacillati</taxon>
        <taxon>Actinomycetota</taxon>
        <taxon>Actinomycetes</taxon>
        <taxon>Micrococcales</taxon>
        <taxon>Intrasporangiaceae</taxon>
        <taxon>Knoellia</taxon>
    </lineage>
</organism>
<dbReference type="InterPro" id="IPR037171">
    <property type="entry name" value="NagB/RpiA_transferase-like"/>
</dbReference>
<evidence type="ECO:0000259" key="4">
    <source>
        <dbReference type="PROSITE" id="PS51000"/>
    </source>
</evidence>
<dbReference type="InterPro" id="IPR014036">
    <property type="entry name" value="DeoR-like_C"/>
</dbReference>
<evidence type="ECO:0000313" key="6">
    <source>
        <dbReference type="Proteomes" id="UP000029990"/>
    </source>
</evidence>
<dbReference type="InterPro" id="IPR036388">
    <property type="entry name" value="WH-like_DNA-bd_sf"/>
</dbReference>
<protein>
    <submittedName>
        <fullName evidence="5">ArsR family transcriptional regulator</fullName>
    </submittedName>
</protein>
<dbReference type="Pfam" id="PF08220">
    <property type="entry name" value="HTH_DeoR"/>
    <property type="match status" value="1"/>
</dbReference>
<keyword evidence="1" id="KW-0805">Transcription regulation</keyword>
<dbReference type="Gene3D" id="3.40.50.1360">
    <property type="match status" value="1"/>
</dbReference>
<dbReference type="PRINTS" id="PR00037">
    <property type="entry name" value="HTHLACR"/>
</dbReference>
<dbReference type="SUPFAM" id="SSF46785">
    <property type="entry name" value="Winged helix' DNA-binding domain"/>
    <property type="match status" value="1"/>
</dbReference>
<dbReference type="PANTHER" id="PTHR30363:SF44">
    <property type="entry name" value="AGA OPERON TRANSCRIPTIONAL REPRESSOR-RELATED"/>
    <property type="match status" value="1"/>
</dbReference>
<accession>A0ABR4XAK2</accession>
<dbReference type="SMART" id="SM01134">
    <property type="entry name" value="DeoRC"/>
    <property type="match status" value="1"/>
</dbReference>
<gene>
    <name evidence="5" type="ORF">N798_16495</name>
</gene>